<dbReference type="GO" id="GO:0005524">
    <property type="term" value="F:ATP binding"/>
    <property type="evidence" value="ECO:0007669"/>
    <property type="project" value="UniProtKB-KW"/>
</dbReference>
<accession>A0A4R5VL57</accession>
<evidence type="ECO:0000256" key="1">
    <source>
        <dbReference type="ARBA" id="ARBA00005715"/>
    </source>
</evidence>
<evidence type="ECO:0000259" key="7">
    <source>
        <dbReference type="Pfam" id="PF07005"/>
    </source>
</evidence>
<keyword evidence="2" id="KW-0808">Transferase</keyword>
<dbReference type="Gene3D" id="3.40.50.10840">
    <property type="entry name" value="Putative sugar-binding, N-terminal domain"/>
    <property type="match status" value="1"/>
</dbReference>
<gene>
    <name evidence="9" type="ORF">E2K98_22835</name>
</gene>
<dbReference type="SUPFAM" id="SSF142764">
    <property type="entry name" value="YgbK-like"/>
    <property type="match status" value="1"/>
</dbReference>
<evidence type="ECO:0000313" key="10">
    <source>
        <dbReference type="Proteomes" id="UP000295132"/>
    </source>
</evidence>
<dbReference type="GO" id="GO:0016301">
    <property type="term" value="F:kinase activity"/>
    <property type="evidence" value="ECO:0007669"/>
    <property type="project" value="UniProtKB-KW"/>
</dbReference>
<evidence type="ECO:0000259" key="8">
    <source>
        <dbReference type="Pfam" id="PF17042"/>
    </source>
</evidence>
<comment type="similarity">
    <text evidence="1">Belongs to the four-carbon acid sugar kinase family.</text>
</comment>
<dbReference type="Pfam" id="PF17042">
    <property type="entry name" value="NBD_C"/>
    <property type="match status" value="1"/>
</dbReference>
<keyword evidence="5" id="KW-0067">ATP-binding</keyword>
<dbReference type="AlphaFoldDB" id="A0A4R5VL57"/>
<evidence type="ECO:0000256" key="2">
    <source>
        <dbReference type="ARBA" id="ARBA00022679"/>
    </source>
</evidence>
<protein>
    <submittedName>
        <fullName evidence="9">Hydroxyacid dehydrogenase</fullName>
    </submittedName>
</protein>
<name>A0A4R5VL57_9BACI</name>
<evidence type="ECO:0000256" key="6">
    <source>
        <dbReference type="ARBA" id="ARBA00023277"/>
    </source>
</evidence>
<sequence length="492" mass="55155">MKGGWVLSNVTQYPNLTDTLENPLFSKSDDSLRAKIKDHLKQTKHKFIVLDDDPTGVQTVHDIFVITNWSKDWIKKGLSDQRSVLYILTNTRSYNAEKAENINREIVQNIVEVTKEMGINFSIISRSDSTLRGHYPLEIDVLQDELFKVGNGETSGHLIIPAFFEGYRYTLDNTHYLAVDGQLVPVCETEFAKDSVFGFQTANLPKWIEEKTNGRVSSESALIISLEDIHIGGIDKIYEILLSANNNTPIIVNAKSYYDLDILSLAVLKAIDSGKQFLFRTAASFVKSITGIKDRPYLSADEIVSKDESRNNGGFIVVGSHTKKTTEQINELMKKYPIEQIQLNVVKIIDEETRAEELTRVCQLVDYNISSNRDTLVYTSRDVIIAKDKEENLKISQTVSRALVEVVRSLKVKPKFIIAKGGITSSDVATKGLEIKHAKILGQAIAGVPVWLTGSEAKFKDTPYIVFPGNVGEKESIAQIFENIKNDQKGEF</sequence>
<dbReference type="Proteomes" id="UP000295132">
    <property type="component" value="Unassembled WGS sequence"/>
</dbReference>
<dbReference type="Pfam" id="PF07005">
    <property type="entry name" value="SBD_N"/>
    <property type="match status" value="1"/>
</dbReference>
<comment type="caution">
    <text evidence="9">The sequence shown here is derived from an EMBL/GenBank/DDBJ whole genome shotgun (WGS) entry which is preliminary data.</text>
</comment>
<keyword evidence="6" id="KW-0119">Carbohydrate metabolism</keyword>
<dbReference type="InterPro" id="IPR042213">
    <property type="entry name" value="NBD_C_sf"/>
</dbReference>
<reference evidence="9 10" key="1">
    <citation type="submission" date="2019-03" db="EMBL/GenBank/DDBJ databases">
        <title>Bacillus niacini sp. nov. a Nicotinate-Metabolizing Mesophile Isolated from Soil.</title>
        <authorList>
            <person name="Zhang G."/>
        </authorList>
    </citation>
    <scope>NUCLEOTIDE SEQUENCE [LARGE SCALE GENOMIC DNA]</scope>
    <source>
        <strain evidence="9 10">WN066</strain>
    </source>
</reference>
<dbReference type="Gene3D" id="3.40.980.20">
    <property type="entry name" value="Four-carbon acid sugar kinase, nucleotide binding domain"/>
    <property type="match status" value="1"/>
</dbReference>
<evidence type="ECO:0000313" key="9">
    <source>
        <dbReference type="EMBL" id="TDK58484.1"/>
    </source>
</evidence>
<dbReference type="InterPro" id="IPR010737">
    <property type="entry name" value="4-carb_acid_sugar_kinase_N"/>
</dbReference>
<proteinExistence type="inferred from homology"/>
<feature type="domain" description="Four-carbon acid sugar kinase N-terminal" evidence="7">
    <location>
        <begin position="48"/>
        <end position="288"/>
    </location>
</feature>
<dbReference type="EMBL" id="SMYO01000013">
    <property type="protein sequence ID" value="TDK58484.1"/>
    <property type="molecule type" value="Genomic_DNA"/>
</dbReference>
<organism evidence="9 10">
    <name type="scientific">Bacillus salipaludis</name>
    <dbReference type="NCBI Taxonomy" id="2547811"/>
    <lineage>
        <taxon>Bacteria</taxon>
        <taxon>Bacillati</taxon>
        <taxon>Bacillota</taxon>
        <taxon>Bacilli</taxon>
        <taxon>Bacillales</taxon>
        <taxon>Bacillaceae</taxon>
        <taxon>Bacillus</taxon>
    </lineage>
</organism>
<dbReference type="InterPro" id="IPR031475">
    <property type="entry name" value="NBD_C"/>
</dbReference>
<dbReference type="InterPro" id="IPR037051">
    <property type="entry name" value="4-carb_acid_sugar_kinase_N_sf"/>
</dbReference>
<keyword evidence="4" id="KW-0418">Kinase</keyword>
<evidence type="ECO:0000256" key="4">
    <source>
        <dbReference type="ARBA" id="ARBA00022777"/>
    </source>
</evidence>
<feature type="domain" description="Four-carbon acid sugar kinase nucleotide binding" evidence="8">
    <location>
        <begin position="316"/>
        <end position="476"/>
    </location>
</feature>
<keyword evidence="3" id="KW-0547">Nucleotide-binding</keyword>
<evidence type="ECO:0000256" key="5">
    <source>
        <dbReference type="ARBA" id="ARBA00022840"/>
    </source>
</evidence>
<evidence type="ECO:0000256" key="3">
    <source>
        <dbReference type="ARBA" id="ARBA00022741"/>
    </source>
</evidence>